<dbReference type="KEGG" id="vg:19485089"/>
<gene>
    <name evidence="1" type="ORF">PS2_213</name>
</gene>
<organism evidence="1 2">
    <name type="scientific">Serratia phage PS2</name>
    <dbReference type="NCBI Taxonomy" id="1481112"/>
    <lineage>
        <taxon>Viruses</taxon>
        <taxon>Duplodnaviria</taxon>
        <taxon>Heunggongvirae</taxon>
        <taxon>Uroviricota</taxon>
        <taxon>Caudoviricetes</taxon>
        <taxon>Muldoonvirus</taxon>
        <taxon>Muldoonvirus PS2</taxon>
    </lineage>
</organism>
<sequence>MRQVIATDVDGILVQWQSGLPYFLAKYNIPTKTVLELLVSDRFIEPEELFGCNEKLAKTLMKEYNNSDFIKYLHGYTDAIKWVNKLKDQYDLIAITALGTTDEAQLNRMFNLNALFPGAFKDVMCVNYGESKIPHYLDAKIKYGKRLVCFVDDLAHNLEDAHAVNSELPLIWMPRNEFGRTPTCPHTKVHDWSNVVDILNEKVKNEAA</sequence>
<dbReference type="GeneID" id="19485089"/>
<keyword evidence="2" id="KW-1185">Reference proteome</keyword>
<proteinExistence type="predicted"/>
<name>A0A023W6J1_9CAUD</name>
<reference evidence="1 2" key="1">
    <citation type="submission" date="2014-01" db="EMBL/GenBank/DDBJ databases">
        <authorList>
            <person name="Zhang G."/>
            <person name="Jin J."/>
            <person name="Li Z.J."/>
            <person name="Wang S.W."/>
            <person name="Chen S.J."/>
            <person name="Wang S.M."/>
            <person name="Wang X.T."/>
            <person name="Li Y.H."/>
            <person name="Wang J."/>
            <person name="Yang C.K."/>
            <person name="Wang L."/>
        </authorList>
    </citation>
    <scope>NUCLEOTIDE SEQUENCE [LARGE SCALE GENOMIC DNA]</scope>
</reference>
<evidence type="ECO:0000313" key="2">
    <source>
        <dbReference type="Proteomes" id="UP000024445"/>
    </source>
</evidence>
<accession>A0A023W6J1</accession>
<dbReference type="RefSeq" id="YP_009030260.1">
    <property type="nucleotide sequence ID" value="NC_024121.1"/>
</dbReference>
<dbReference type="SUPFAM" id="SSF56784">
    <property type="entry name" value="HAD-like"/>
    <property type="match status" value="1"/>
</dbReference>
<evidence type="ECO:0000313" key="1">
    <source>
        <dbReference type="EMBL" id="AHY25451.1"/>
    </source>
</evidence>
<dbReference type="Gene3D" id="3.40.50.1000">
    <property type="entry name" value="HAD superfamily/HAD-like"/>
    <property type="match status" value="1"/>
</dbReference>
<protein>
    <submittedName>
        <fullName evidence="1">Uncharacterized protein</fullName>
    </submittedName>
</protein>
<dbReference type="Proteomes" id="UP000024445">
    <property type="component" value="Segment"/>
</dbReference>
<dbReference type="EMBL" id="KJ025957">
    <property type="protein sequence ID" value="AHY25451.1"/>
    <property type="molecule type" value="Genomic_DNA"/>
</dbReference>
<dbReference type="InterPro" id="IPR023214">
    <property type="entry name" value="HAD_sf"/>
</dbReference>
<dbReference type="InterPro" id="IPR036412">
    <property type="entry name" value="HAD-like_sf"/>
</dbReference>
<dbReference type="OrthoDB" id="9219at10239"/>